<proteinExistence type="predicted"/>
<sequence>MVFWLADRDVNRFCIVLWSVWNDQNLMIHSGSCRCAPKCCEDAIALFEEFRRGIEPVLVPMVQPPPMTSNLISHRCISLTVCGCYSSPLPWRDRGPSLLMSAICGWFLTSG</sequence>
<name>W9RKY4_9ROSA</name>
<organism evidence="1 2">
    <name type="scientific">Morus notabilis</name>
    <dbReference type="NCBI Taxonomy" id="981085"/>
    <lineage>
        <taxon>Eukaryota</taxon>
        <taxon>Viridiplantae</taxon>
        <taxon>Streptophyta</taxon>
        <taxon>Embryophyta</taxon>
        <taxon>Tracheophyta</taxon>
        <taxon>Spermatophyta</taxon>
        <taxon>Magnoliopsida</taxon>
        <taxon>eudicotyledons</taxon>
        <taxon>Gunneridae</taxon>
        <taxon>Pentapetalae</taxon>
        <taxon>rosids</taxon>
        <taxon>fabids</taxon>
        <taxon>Rosales</taxon>
        <taxon>Moraceae</taxon>
        <taxon>Moreae</taxon>
        <taxon>Morus</taxon>
    </lineage>
</organism>
<dbReference type="EMBL" id="KE345237">
    <property type="protein sequence ID" value="EXB96200.1"/>
    <property type="molecule type" value="Genomic_DNA"/>
</dbReference>
<dbReference type="Proteomes" id="UP000030645">
    <property type="component" value="Unassembled WGS sequence"/>
</dbReference>
<dbReference type="AlphaFoldDB" id="W9RKY4"/>
<evidence type="ECO:0000313" key="2">
    <source>
        <dbReference type="Proteomes" id="UP000030645"/>
    </source>
</evidence>
<reference evidence="2" key="1">
    <citation type="submission" date="2013-01" db="EMBL/GenBank/DDBJ databases">
        <title>Draft Genome Sequence of a Mulberry Tree, Morus notabilis C.K. Schneid.</title>
        <authorList>
            <person name="He N."/>
            <person name="Zhao S."/>
        </authorList>
    </citation>
    <scope>NUCLEOTIDE SEQUENCE</scope>
</reference>
<protein>
    <submittedName>
        <fullName evidence="1">Uncharacterized protein</fullName>
    </submittedName>
</protein>
<keyword evidence="2" id="KW-1185">Reference proteome</keyword>
<accession>W9RKY4</accession>
<gene>
    <name evidence="1" type="ORF">L484_017049</name>
</gene>
<evidence type="ECO:0000313" key="1">
    <source>
        <dbReference type="EMBL" id="EXB96200.1"/>
    </source>
</evidence>